<dbReference type="PANTHER" id="PTHR43775">
    <property type="entry name" value="FATTY ACID SYNTHASE"/>
    <property type="match status" value="1"/>
</dbReference>
<dbReference type="InterPro" id="IPR049552">
    <property type="entry name" value="PKS_DH_N"/>
</dbReference>
<dbReference type="InterPro" id="IPR020807">
    <property type="entry name" value="PKS_DH"/>
</dbReference>
<feature type="active site" description="Proton acceptor; for dehydratase activity" evidence="8">
    <location>
        <position position="997"/>
    </location>
</feature>
<proteinExistence type="predicted"/>
<dbReference type="CDD" id="cd02440">
    <property type="entry name" value="AdoMet_MTases"/>
    <property type="match status" value="1"/>
</dbReference>
<dbReference type="InterPro" id="IPR020843">
    <property type="entry name" value="ER"/>
</dbReference>
<dbReference type="SMART" id="SM00822">
    <property type="entry name" value="PKS_KR"/>
    <property type="match status" value="1"/>
</dbReference>
<sequence>MTDTTHPIAIIGIGCRFPGGANSPSKLWELLKSGRDAWTPVPPSRWNEDAFHHPDPEIQGMHNHRGGHFIDHDLAAFDAGFFGMAPAECEAMDPQHRIQLEVACEALENAGLPLENLEGSDTAVHVATFSNDYNFIQHKDVNDIPKYTSTGVGTAIAANRISYLLDLRGPSITVDTGCSGSIVAIHNACQSLRSRECSLALAGGVNLLISPDLMLTMSLMRCWNDDGKCHSFDDRGFGYGRGEGAAMIVLKRLDDAIRDGDHIRAVIRNTGVNSDGKTNGIMVPKSAAQKDLIEKVYRGVNLDPKDTGVVEAHATGTAVGDPNEVAAIRSAFRGSNTDSPLYIGSIKPNIGHLESASGIASIIKGVLMLENGMIPPTINVQTLKAGLRLDEFGIVVPRHFMKWPEGMSHRLSVNSFGYGGTNAHAILEAAEEFSGNIPNRDFHQINGSNRIPSISTHTTLSGNIRRMTNGNSTDSDIAVNGAIQNDTNGIPDEKSSVNFLPQMTQALQILPLSAKSEESARTLVKDLLEWCSTHTETRDYALQNLAYTLSTRRSLMQWRVAFPISSLDELVSHANVHPVKSSPAPPRMIFVFTGQGAQWYGMGRGLMCLESPFRTSVQRSDKILQELGADWSLMEELLKDDATTRVNESKISQPATTALQVALVDLLCNLGVKPEAVVGHSSGEIAAAYAAGALDHDDAIKVAYFRGRLNNESLSHKGAMLAVGLGEVEVQPYLSAVRNGKVVIACANSPSSSTVSGDEAGVADLETALKKADVFARRLKVDRAYHSHHMQEVAGEYLRDLDGLRSGELNPDISFVSSVTGLKKLDEFGPQYWVQNLVSKVRFSDALNSVLQATASPQLIIELGPHHALEGPIRQILSSRSASLVSQFATLLRGQDAKRTFANLSSRLFELGCRIDLGGVNSLLGLHSDPKVLTTLPTYPWNYSKKYWHESRQSKQHRFRKHPYHDLLGIRIPGEDNPRPIWRHFISLSRLPWLQEHSIDSEIIFPASGYICMVIEAVRQLKADRQEEHKVFHYLLREISFVAALVVPETGKPLELQLRLTPIDGSEWEDFKIISVDRAGGSTEHCRGSVRTTLLQDTDEVEGSRESLSNHASLIQGLQKLRSCRMGEINVSSFYQKLQAKGNGYGPNFATLEELSTDGENALSKVRIPDVAKSMPGESIQSHVIHPAVLDALLHPSIALVDQSTDANSIVTASIGSLSISNSIRNAPGLKLNSSTKLTGWWAQTQTTDIQVFQENLTENLEPVLQMHGVKLQVLGTSAASGSGVAARRDMTYQLKWGLDVDFITSVDVNPPLKETEAEDLAQAKKLLLLNQASALYIDNCLQKIKDSGVSSFPGHHQWLFNWMKRFRGTQEYANLASMIPESNPNDFLQTIHSLGIEGEVLTRIGENLSSILTGAVDPLTLITEEGLLWRMYADDSSVRCYSLAIKYLRHLVFKNPNMAVLEVGAGTGSATEPILSALSEDGNEDFPFQSYDFTDVSTAFFERSGQRLQKWENNIAYRRLNIQEDAVAQGFQEGVYDLILASNVLHLATSMDKALSRIRRLLKPSGRMILIETTKTIPFYNACLGVLPGWWAGANDGRPDGPFLSVPEWDQAFRKNGLGGADLVANDFEGEAYRSSMVVSAPVAPDAASTPTTLSVEVKILLAPTWNINSPLLIHNLVTKLGKRGFTVTVEPLSLESKTTPNTFCIVLDDASSPMLTSKNGDLFKAITQLVSNPTSLLWISAQEDYNTEINPEKGLINGFARVARVENKSLQFVTLDVQENLSEDGHLMSFLMTIEKLTDLVSARDHRMRSSEQDYEFRSGRLYIPRVIPDTMTNQNIARAMNRLPYKLQPFHQVDRPLSLSVEKARFIDKMEFREDASLLDPLEPTHLEITVQTCGVNFKDVLLAGGHIKKKMEMCGEFAGIVVDVGSTFQDTFKVGDRVCGYGAAPYSSRARVHGSAVGRLPDGVSFTTGASIPMVYSTAWYGLMDIARLERGQTVLIHSAAGGVGQAAIAVAKWVGAKIFATVGSATKKQFLVEELGIPEEHIFSSRLRTFKEGIHRLTNGSGVDVVLNSLSGQALHDSWACVARFGTFVELGKADVHAGTRMSMAPFNESIRFASIDMTMLYQWKPEKVGQVLQKVLPLIADRELRSSSPITVLPMDRIGDAFRTMQGRSHMGKIVLEAGEDAMVEAPLQTLEKLRLASDGTYIIAGGLGGVGFEIAQHFATNGAKHIVLISRRQLDTTQDAAIRDKFHALGAEVRVLSCDITILSELQKQLSNSISDLPPVRGVIQSAMMLQDRVISQMNVEDFAACISPKVVGSQNLVRALESHPLQFVLLMSSAVGVIGVGAEANYAAGNTFLNSLAKSRQDGSTRFIVLCPGVVDDVGVLAEELRVKKILQRQGLPAIKVKEIIAMVDYVLGEEASRRNCNEIFSGFDYRSLFEAGNEQVLESPMFSYLLRSKVSHQTNSLEKTTQSIEDLISDANTLEEVATIISKVIAKKVGTLVAIEEDNIDSTRSVAELGIDSLVVVELKNWIGQIFRVKVLNSEVSEAPNIGSLARLVATRSPLVVAKNAIVTTPNIDTNGIISSSGKGELKTNGTKESDVQQVPLPKQPVPDLDASLENWLLAICSTTTNEEYAEAQALVEKFRAPGGQGRKLQARLVASANDPTVDNWQEGLYNKHHHLKLREPLVPQLNFFGTHPTSPGLHSAAERAAIISTACRRFKESLEAGEVDEETVNGRVLNKEQYQYLFNATREPRKGEDAIMKYPENDYIVAFRYGRAFKVALDIPFEELRSSFQYVIDSDSGPESWVGVLTTDERDSWEEARRLLANASEENSQWLHTIEAAAFVIYLDDVKPNTARDRGHLFQHAIGTKGFNRWSDKTLQFAICDDGMSAAIGEHSMIDGYTMRRLNSVLIAAITNHVADVGESREFPRVLGTKGFAFDTTQAINDRIAKARKELAKRTAVNELAAFETQVVSVDFFRQYKVPAKSVIQVANQLASRKYFGFNPIGHETVSLAHFLKGRVECGHILWPAIQEFCTAASESTVPANELRGLFLEAVKSHAINLMRCSSGQGIDRHLLCLEWSIPDGDPIPELFASSIYKASRPGLLMTDCLDLGALECGALPPRPGGIWIHFEPEIDKVRFSVWGPVGQTDRFKELLEESVLLIRDILES</sequence>
<keyword evidence="5" id="KW-0560">Oxidoreductase</keyword>
<dbReference type="Pfam" id="PF21089">
    <property type="entry name" value="PKS_DH_N"/>
    <property type="match status" value="1"/>
</dbReference>
<keyword evidence="3" id="KW-0808">Transferase</keyword>
<protein>
    <submittedName>
        <fullName evidence="13">Uncharacterized protein</fullName>
    </submittedName>
</protein>
<dbReference type="Pfam" id="PF02801">
    <property type="entry name" value="Ketoacyl-synt_C"/>
    <property type="match status" value="1"/>
</dbReference>
<dbReference type="Pfam" id="PF08240">
    <property type="entry name" value="ADH_N"/>
    <property type="match status" value="1"/>
</dbReference>
<dbReference type="PROSITE" id="PS52004">
    <property type="entry name" value="KS3_2"/>
    <property type="match status" value="1"/>
</dbReference>
<keyword evidence="1" id="KW-0596">Phosphopantetheine</keyword>
<name>A0A6A6XL57_9PLEO</name>
<dbReference type="InterPro" id="IPR049551">
    <property type="entry name" value="PKS_DH_C"/>
</dbReference>
<evidence type="ECO:0000259" key="12">
    <source>
        <dbReference type="PROSITE" id="PS52019"/>
    </source>
</evidence>
<dbReference type="InterPro" id="IPR014031">
    <property type="entry name" value="Ketoacyl_synth_C"/>
</dbReference>
<dbReference type="InterPro" id="IPR057326">
    <property type="entry name" value="KR_dom"/>
</dbReference>
<dbReference type="SUPFAM" id="SSF51735">
    <property type="entry name" value="NAD(P)-binding Rossmann-fold domains"/>
    <property type="match status" value="2"/>
</dbReference>
<keyword evidence="4" id="KW-0521">NADP</keyword>
<evidence type="ECO:0000256" key="4">
    <source>
        <dbReference type="ARBA" id="ARBA00022857"/>
    </source>
</evidence>
<dbReference type="GO" id="GO:1901336">
    <property type="term" value="P:lactone biosynthetic process"/>
    <property type="evidence" value="ECO:0007669"/>
    <property type="project" value="UniProtKB-ARBA"/>
</dbReference>
<gene>
    <name evidence="13" type="ORF">K505DRAFT_399134</name>
</gene>
<dbReference type="PROSITE" id="PS52019">
    <property type="entry name" value="PKS_MFAS_DH"/>
    <property type="match status" value="1"/>
</dbReference>
<dbReference type="FunFam" id="3.40.50.720:FF:000209">
    <property type="entry name" value="Polyketide synthase Pks12"/>
    <property type="match status" value="1"/>
</dbReference>
<dbReference type="InterPro" id="IPR001227">
    <property type="entry name" value="Ac_transferase_dom_sf"/>
</dbReference>
<dbReference type="Pfam" id="PF00698">
    <property type="entry name" value="Acyl_transf_1"/>
    <property type="match status" value="1"/>
</dbReference>
<dbReference type="InterPro" id="IPR020806">
    <property type="entry name" value="PKS_PP-bd"/>
</dbReference>
<dbReference type="Gene3D" id="3.40.50.720">
    <property type="entry name" value="NAD(P)-binding Rossmann-like Domain"/>
    <property type="match status" value="2"/>
</dbReference>
<dbReference type="EMBL" id="MU001811">
    <property type="protein sequence ID" value="KAF2797221.1"/>
    <property type="molecule type" value="Genomic_DNA"/>
</dbReference>
<evidence type="ECO:0000313" key="13">
    <source>
        <dbReference type="EMBL" id="KAF2797221.1"/>
    </source>
</evidence>
<dbReference type="InterPro" id="IPR056501">
    <property type="entry name" value="NAD-bd_HRPKS_sdrA"/>
</dbReference>
<dbReference type="SMART" id="SM00823">
    <property type="entry name" value="PKS_PP"/>
    <property type="match status" value="1"/>
</dbReference>
<dbReference type="PROSITE" id="PS50075">
    <property type="entry name" value="CARRIER"/>
    <property type="match status" value="1"/>
</dbReference>
<feature type="compositionally biased region" description="Basic and acidic residues" evidence="9">
    <location>
        <begin position="2593"/>
        <end position="2604"/>
    </location>
</feature>
<dbReference type="Pfam" id="PF14765">
    <property type="entry name" value="PS-DH"/>
    <property type="match status" value="1"/>
</dbReference>
<dbReference type="SMART" id="SM00829">
    <property type="entry name" value="PKS_ER"/>
    <property type="match status" value="1"/>
</dbReference>
<dbReference type="InterPro" id="IPR042104">
    <property type="entry name" value="PKS_dehydratase_sf"/>
</dbReference>
<dbReference type="InterPro" id="IPR016035">
    <property type="entry name" value="Acyl_Trfase/lysoPLipase"/>
</dbReference>
<dbReference type="GO" id="GO:0031177">
    <property type="term" value="F:phosphopantetheine binding"/>
    <property type="evidence" value="ECO:0007669"/>
    <property type="project" value="InterPro"/>
</dbReference>
<accession>A0A6A6XL57</accession>
<dbReference type="Gene3D" id="3.40.366.10">
    <property type="entry name" value="Malonyl-Coenzyme A Acyl Carrier Protein, domain 2"/>
    <property type="match status" value="1"/>
</dbReference>
<dbReference type="InterPro" id="IPR013968">
    <property type="entry name" value="PKS_KR"/>
</dbReference>
<dbReference type="GO" id="GO:0004312">
    <property type="term" value="F:fatty acid synthase activity"/>
    <property type="evidence" value="ECO:0007669"/>
    <property type="project" value="TreeGrafter"/>
</dbReference>
<keyword evidence="2" id="KW-0597">Phosphoprotein</keyword>
<dbReference type="InterPro" id="IPR036291">
    <property type="entry name" value="NAD(P)-bd_dom_sf"/>
</dbReference>
<dbReference type="SUPFAM" id="SSF52151">
    <property type="entry name" value="FabD/lysophospholipase-like"/>
    <property type="match status" value="1"/>
</dbReference>
<dbReference type="Pfam" id="PF08242">
    <property type="entry name" value="Methyltransf_12"/>
    <property type="match status" value="1"/>
</dbReference>
<feature type="domain" description="Carrier" evidence="10">
    <location>
        <begin position="2488"/>
        <end position="2566"/>
    </location>
</feature>
<dbReference type="InterPro" id="IPR032821">
    <property type="entry name" value="PKS_assoc"/>
</dbReference>
<feature type="domain" description="PKS/mFAS DH" evidence="12">
    <location>
        <begin position="965"/>
        <end position="1281"/>
    </location>
</feature>
<dbReference type="Gene3D" id="3.30.70.3290">
    <property type="match status" value="1"/>
</dbReference>
<dbReference type="Gene3D" id="3.90.180.10">
    <property type="entry name" value="Medium-chain alcohol dehydrogenases, catalytic domain"/>
    <property type="match status" value="1"/>
</dbReference>
<dbReference type="SUPFAM" id="SSF55048">
    <property type="entry name" value="Probable ACP-binding domain of malonyl-CoA ACP transacylase"/>
    <property type="match status" value="1"/>
</dbReference>
<keyword evidence="7" id="KW-0012">Acyltransferase</keyword>
<dbReference type="CDD" id="cd05195">
    <property type="entry name" value="enoyl_red"/>
    <property type="match status" value="1"/>
</dbReference>
<organism evidence="13 14">
    <name type="scientific">Melanomma pulvis-pyrius CBS 109.77</name>
    <dbReference type="NCBI Taxonomy" id="1314802"/>
    <lineage>
        <taxon>Eukaryota</taxon>
        <taxon>Fungi</taxon>
        <taxon>Dikarya</taxon>
        <taxon>Ascomycota</taxon>
        <taxon>Pezizomycotina</taxon>
        <taxon>Dothideomycetes</taxon>
        <taxon>Pleosporomycetidae</taxon>
        <taxon>Pleosporales</taxon>
        <taxon>Melanommataceae</taxon>
        <taxon>Melanomma</taxon>
    </lineage>
</organism>
<evidence type="ECO:0000259" key="11">
    <source>
        <dbReference type="PROSITE" id="PS52004"/>
    </source>
</evidence>
<dbReference type="SMART" id="SM00827">
    <property type="entry name" value="PKS_AT"/>
    <property type="match status" value="1"/>
</dbReference>
<dbReference type="PANTHER" id="PTHR43775:SF22">
    <property type="entry name" value="SYNTHASE, PUTATIVE (JCVI)-RELATED"/>
    <property type="match status" value="1"/>
</dbReference>
<evidence type="ECO:0000313" key="14">
    <source>
        <dbReference type="Proteomes" id="UP000799757"/>
    </source>
</evidence>
<dbReference type="Gene3D" id="3.40.47.10">
    <property type="match status" value="1"/>
</dbReference>
<dbReference type="InterPro" id="IPR050091">
    <property type="entry name" value="PKS_NRPS_Biosynth_Enz"/>
</dbReference>
<dbReference type="Gene3D" id="3.10.129.110">
    <property type="entry name" value="Polyketide synthase dehydratase"/>
    <property type="match status" value="1"/>
</dbReference>
<evidence type="ECO:0000259" key="10">
    <source>
        <dbReference type="PROSITE" id="PS50075"/>
    </source>
</evidence>
<feature type="domain" description="Ketosynthase family 3 (KS3)" evidence="11">
    <location>
        <begin position="5"/>
        <end position="429"/>
    </location>
</feature>
<dbReference type="Pfam" id="PF00109">
    <property type="entry name" value="ketoacyl-synt"/>
    <property type="match status" value="1"/>
</dbReference>
<dbReference type="InterPro" id="IPR009081">
    <property type="entry name" value="PP-bd_ACP"/>
</dbReference>
<dbReference type="SUPFAM" id="SSF50129">
    <property type="entry name" value="GroES-like"/>
    <property type="match status" value="1"/>
</dbReference>
<dbReference type="SUPFAM" id="SSF47336">
    <property type="entry name" value="ACP-like"/>
    <property type="match status" value="1"/>
</dbReference>
<dbReference type="CDD" id="cd00833">
    <property type="entry name" value="PKS"/>
    <property type="match status" value="1"/>
</dbReference>
<dbReference type="Gene3D" id="3.30.559.70">
    <property type="entry name" value="Choline/Carnitine o-acyltransferase, domain 2"/>
    <property type="match status" value="1"/>
</dbReference>
<feature type="region of interest" description="Disordered" evidence="9">
    <location>
        <begin position="2588"/>
        <end position="2610"/>
    </location>
</feature>
<dbReference type="Pfam" id="PF08659">
    <property type="entry name" value="KR"/>
    <property type="match status" value="1"/>
</dbReference>
<dbReference type="InterPro" id="IPR029063">
    <property type="entry name" value="SAM-dependent_MTases_sf"/>
</dbReference>
<dbReference type="Proteomes" id="UP000799757">
    <property type="component" value="Unassembled WGS sequence"/>
</dbReference>
<reference evidence="13" key="1">
    <citation type="journal article" date="2020" name="Stud. Mycol.">
        <title>101 Dothideomycetes genomes: a test case for predicting lifestyles and emergence of pathogens.</title>
        <authorList>
            <person name="Haridas S."/>
            <person name="Albert R."/>
            <person name="Binder M."/>
            <person name="Bloem J."/>
            <person name="Labutti K."/>
            <person name="Salamov A."/>
            <person name="Andreopoulos B."/>
            <person name="Baker S."/>
            <person name="Barry K."/>
            <person name="Bills G."/>
            <person name="Bluhm B."/>
            <person name="Cannon C."/>
            <person name="Castanera R."/>
            <person name="Culley D."/>
            <person name="Daum C."/>
            <person name="Ezra D."/>
            <person name="Gonzalez J."/>
            <person name="Henrissat B."/>
            <person name="Kuo A."/>
            <person name="Liang C."/>
            <person name="Lipzen A."/>
            <person name="Lutzoni F."/>
            <person name="Magnuson J."/>
            <person name="Mondo S."/>
            <person name="Nolan M."/>
            <person name="Ohm R."/>
            <person name="Pangilinan J."/>
            <person name="Park H.-J."/>
            <person name="Ramirez L."/>
            <person name="Alfaro M."/>
            <person name="Sun H."/>
            <person name="Tritt A."/>
            <person name="Yoshinaga Y."/>
            <person name="Zwiers L.-H."/>
            <person name="Turgeon B."/>
            <person name="Goodwin S."/>
            <person name="Spatafora J."/>
            <person name="Crous P."/>
            <person name="Grigoriev I."/>
        </authorList>
    </citation>
    <scope>NUCLEOTIDE SEQUENCE</scope>
    <source>
        <strain evidence="13">CBS 109.77</strain>
    </source>
</reference>
<evidence type="ECO:0000256" key="8">
    <source>
        <dbReference type="PROSITE-ProRule" id="PRU01363"/>
    </source>
</evidence>
<dbReference type="InterPro" id="IPR016039">
    <property type="entry name" value="Thiolase-like"/>
</dbReference>
<dbReference type="InterPro" id="IPR014043">
    <property type="entry name" value="Acyl_transferase_dom"/>
</dbReference>
<dbReference type="InterPro" id="IPR011032">
    <property type="entry name" value="GroES-like_sf"/>
</dbReference>
<dbReference type="InterPro" id="IPR042231">
    <property type="entry name" value="Cho/carn_acyl_trans_2"/>
</dbReference>
<evidence type="ECO:0000256" key="1">
    <source>
        <dbReference type="ARBA" id="ARBA00022450"/>
    </source>
</evidence>
<dbReference type="Gene3D" id="1.10.1200.10">
    <property type="entry name" value="ACP-like"/>
    <property type="match status" value="1"/>
</dbReference>
<dbReference type="InterPro" id="IPR039551">
    <property type="entry name" value="Cho/carn_acyl_trans"/>
</dbReference>
<feature type="active site" description="Proton donor; for dehydratase activity" evidence="8">
    <location>
        <position position="1191"/>
    </location>
</feature>
<dbReference type="SMART" id="SM00826">
    <property type="entry name" value="PKS_DH"/>
    <property type="match status" value="1"/>
</dbReference>
<dbReference type="InterPro" id="IPR013217">
    <property type="entry name" value="Methyltransf_12"/>
</dbReference>
<dbReference type="Gene3D" id="3.30.559.10">
    <property type="entry name" value="Chloramphenicol acetyltransferase-like domain"/>
    <property type="match status" value="1"/>
</dbReference>
<dbReference type="InterPro" id="IPR014030">
    <property type="entry name" value="Ketoacyl_synth_N"/>
</dbReference>
<evidence type="ECO:0000256" key="6">
    <source>
        <dbReference type="ARBA" id="ARBA00023268"/>
    </source>
</evidence>
<feature type="region of interest" description="C-terminal hotdog fold" evidence="8">
    <location>
        <begin position="1125"/>
        <end position="1281"/>
    </location>
</feature>
<dbReference type="GO" id="GO:0016491">
    <property type="term" value="F:oxidoreductase activity"/>
    <property type="evidence" value="ECO:0007669"/>
    <property type="project" value="UniProtKB-KW"/>
</dbReference>
<dbReference type="InterPro" id="IPR023213">
    <property type="entry name" value="CAT-like_dom_sf"/>
</dbReference>
<evidence type="ECO:0000256" key="3">
    <source>
        <dbReference type="ARBA" id="ARBA00022679"/>
    </source>
</evidence>
<keyword evidence="6" id="KW-0511">Multifunctional enzyme</keyword>
<dbReference type="SUPFAM" id="SSF52777">
    <property type="entry name" value="CoA-dependent acyltransferases"/>
    <property type="match status" value="2"/>
</dbReference>
<dbReference type="SMART" id="SM00825">
    <property type="entry name" value="PKS_KS"/>
    <property type="match status" value="1"/>
</dbReference>
<evidence type="ECO:0000256" key="7">
    <source>
        <dbReference type="ARBA" id="ARBA00023315"/>
    </source>
</evidence>
<feature type="region of interest" description="N-terminal hotdog fold" evidence="8">
    <location>
        <begin position="965"/>
        <end position="1097"/>
    </location>
</feature>
<dbReference type="InterPro" id="IPR016036">
    <property type="entry name" value="Malonyl_transacylase_ACP-bd"/>
</dbReference>
<dbReference type="SUPFAM" id="SSF53901">
    <property type="entry name" value="Thiolase-like"/>
    <property type="match status" value="1"/>
</dbReference>
<evidence type="ECO:0000256" key="9">
    <source>
        <dbReference type="SAM" id="MobiDB-lite"/>
    </source>
</evidence>
<dbReference type="GO" id="GO:0044550">
    <property type="term" value="P:secondary metabolite biosynthetic process"/>
    <property type="evidence" value="ECO:0007669"/>
    <property type="project" value="TreeGrafter"/>
</dbReference>
<dbReference type="InterPro" id="IPR013149">
    <property type="entry name" value="ADH-like_C"/>
</dbReference>
<dbReference type="Pfam" id="PF00755">
    <property type="entry name" value="Carn_acyltransf"/>
    <property type="match status" value="1"/>
</dbReference>
<dbReference type="InterPro" id="IPR036736">
    <property type="entry name" value="ACP-like_sf"/>
</dbReference>
<dbReference type="Pfam" id="PF16197">
    <property type="entry name" value="KAsynt_C_assoc"/>
    <property type="match status" value="1"/>
</dbReference>
<keyword evidence="14" id="KW-1185">Reference proteome</keyword>
<dbReference type="Pfam" id="PF22621">
    <property type="entry name" value="CurL-like_PKS_C"/>
    <property type="match status" value="1"/>
</dbReference>
<dbReference type="InterPro" id="IPR020841">
    <property type="entry name" value="PKS_Beta-ketoAc_synthase_dom"/>
</dbReference>
<evidence type="ECO:0000256" key="2">
    <source>
        <dbReference type="ARBA" id="ARBA00022553"/>
    </source>
</evidence>
<dbReference type="GO" id="GO:0006633">
    <property type="term" value="P:fatty acid biosynthetic process"/>
    <property type="evidence" value="ECO:0007669"/>
    <property type="project" value="TreeGrafter"/>
</dbReference>
<dbReference type="InterPro" id="IPR049900">
    <property type="entry name" value="PKS_mFAS_DH"/>
</dbReference>
<dbReference type="Pfam" id="PF23297">
    <property type="entry name" value="ACP_SdgA_C"/>
    <property type="match status" value="1"/>
</dbReference>
<dbReference type="Gene3D" id="3.40.50.150">
    <property type="entry name" value="Vaccinia Virus protein VP39"/>
    <property type="match status" value="1"/>
</dbReference>
<dbReference type="InterPro" id="IPR013154">
    <property type="entry name" value="ADH-like_N"/>
</dbReference>
<dbReference type="Pfam" id="PF00107">
    <property type="entry name" value="ADH_zinc_N"/>
    <property type="match status" value="1"/>
</dbReference>
<evidence type="ECO:0000256" key="5">
    <source>
        <dbReference type="ARBA" id="ARBA00023002"/>
    </source>
</evidence>
<dbReference type="OrthoDB" id="329835at2759"/>
<dbReference type="Pfam" id="PF23114">
    <property type="entry name" value="NAD-bd_HRPKS_sdrA"/>
    <property type="match status" value="1"/>
</dbReference>
<dbReference type="SUPFAM" id="SSF53335">
    <property type="entry name" value="S-adenosyl-L-methionine-dependent methyltransferases"/>
    <property type="match status" value="1"/>
</dbReference>